<feature type="transmembrane region" description="Helical" evidence="10">
    <location>
        <begin position="87"/>
        <end position="107"/>
    </location>
</feature>
<dbReference type="InterPro" id="IPR011867">
    <property type="entry name" value="ModB_ABC"/>
</dbReference>
<comment type="similarity">
    <text evidence="3 11">Belongs to the binding-protein-dependent transport system permease family. CysTW subfamily.</text>
</comment>
<comment type="caution">
    <text evidence="11">Lacks conserved residue(s) required for the propagation of feature annotation.</text>
</comment>
<dbReference type="GO" id="GO:0015098">
    <property type="term" value="F:molybdate ion transmembrane transporter activity"/>
    <property type="evidence" value="ECO:0007669"/>
    <property type="project" value="UniProtKB-UniRule"/>
</dbReference>
<proteinExistence type="inferred from homology"/>
<evidence type="ECO:0000256" key="5">
    <source>
        <dbReference type="ARBA" id="ARBA00022475"/>
    </source>
</evidence>
<dbReference type="AlphaFoldDB" id="A0A3N2DQ43"/>
<feature type="transmembrane region" description="Helical" evidence="10">
    <location>
        <begin position="12"/>
        <end position="36"/>
    </location>
</feature>
<dbReference type="PROSITE" id="PS50928">
    <property type="entry name" value="ABC_TM1"/>
    <property type="match status" value="1"/>
</dbReference>
<keyword evidence="9 10" id="KW-0472">Membrane</keyword>
<evidence type="ECO:0000313" key="13">
    <source>
        <dbReference type="EMBL" id="ROS01938.1"/>
    </source>
</evidence>
<accession>A0A3N2DQ43</accession>
<dbReference type="NCBIfam" id="TIGR02141">
    <property type="entry name" value="modB_ABC"/>
    <property type="match status" value="1"/>
</dbReference>
<evidence type="ECO:0000256" key="10">
    <source>
        <dbReference type="RuleBase" id="RU363032"/>
    </source>
</evidence>
<evidence type="ECO:0000256" key="2">
    <source>
        <dbReference type="ARBA" id="ARBA00004651"/>
    </source>
</evidence>
<dbReference type="OrthoDB" id="9795403at2"/>
<evidence type="ECO:0000256" key="9">
    <source>
        <dbReference type="ARBA" id="ARBA00023136"/>
    </source>
</evidence>
<feature type="transmembrane region" description="Helical" evidence="10">
    <location>
        <begin position="192"/>
        <end position="216"/>
    </location>
</feature>
<sequence length="225" mass="24553">MLALADFQAIVLTLQLAITTTLILLLVCIPTSWWLANSKSRFKPLFEALVALPLVLPPTVIGFYLLLLLAPDGIVGRVWGQLFGDTLPFSFTGLLIGSMIYSLPFVMQPLQNGFERLPKGLLDYASTLASPVDRFTSVILPLSKTSLITAACMGFAHTIGEFGVVLMIGGNIPGETQLLSIALFDRVENLQYQQAHILAAGLLIFSISMLALLYSLNRRGNKLWS</sequence>
<evidence type="ECO:0000256" key="11">
    <source>
        <dbReference type="RuleBase" id="RU365097"/>
    </source>
</evidence>
<dbReference type="PANTHER" id="PTHR30183">
    <property type="entry name" value="MOLYBDENUM TRANSPORT SYSTEM PERMEASE PROTEIN MODB"/>
    <property type="match status" value="1"/>
</dbReference>
<dbReference type="PANTHER" id="PTHR30183:SF8">
    <property type="entry name" value="MOLYBDENUM TRANSPORT SYSTEM PERMEASE"/>
    <property type="match status" value="1"/>
</dbReference>
<evidence type="ECO:0000256" key="7">
    <source>
        <dbReference type="ARBA" id="ARBA00022692"/>
    </source>
</evidence>
<dbReference type="EMBL" id="RKHR01000004">
    <property type="protein sequence ID" value="ROS01938.1"/>
    <property type="molecule type" value="Genomic_DNA"/>
</dbReference>
<evidence type="ECO:0000256" key="1">
    <source>
        <dbReference type="ARBA" id="ARBA00002949"/>
    </source>
</evidence>
<dbReference type="Gene3D" id="1.10.3720.10">
    <property type="entry name" value="MetI-like"/>
    <property type="match status" value="1"/>
</dbReference>
<keyword evidence="11" id="KW-0997">Cell inner membrane</keyword>
<keyword evidence="8 10" id="KW-1133">Transmembrane helix</keyword>
<reference evidence="13 14" key="1">
    <citation type="submission" date="2018-11" db="EMBL/GenBank/DDBJ databases">
        <title>Genomic Encyclopedia of Type Strains, Phase IV (KMG-IV): sequencing the most valuable type-strain genomes for metagenomic binning, comparative biology and taxonomic classification.</title>
        <authorList>
            <person name="Goeker M."/>
        </authorList>
    </citation>
    <scope>NUCLEOTIDE SEQUENCE [LARGE SCALE GENOMIC DNA]</scope>
    <source>
        <strain evidence="13 14">DSM 100316</strain>
    </source>
</reference>
<comment type="subcellular location">
    <subcellularLocation>
        <location evidence="11">Cell inner membrane</location>
        <topology evidence="11">Multi-pass membrane protein</topology>
    </subcellularLocation>
    <subcellularLocation>
        <location evidence="2 10">Cell membrane</location>
        <topology evidence="2 10">Multi-pass membrane protein</topology>
    </subcellularLocation>
</comment>
<gene>
    <name evidence="13" type="ORF">EDC56_2387</name>
</gene>
<name>A0A3N2DQ43_9GAMM</name>
<comment type="caution">
    <text evidence="13">The sequence shown here is derived from an EMBL/GenBank/DDBJ whole genome shotgun (WGS) entry which is preliminary data.</text>
</comment>
<feature type="transmembrane region" description="Helical" evidence="10">
    <location>
        <begin position="48"/>
        <end position="67"/>
    </location>
</feature>
<protein>
    <recommendedName>
        <fullName evidence="11">Molybdenum transport system permease</fullName>
    </recommendedName>
</protein>
<feature type="domain" description="ABC transmembrane type-1" evidence="12">
    <location>
        <begin position="10"/>
        <end position="215"/>
    </location>
</feature>
<dbReference type="GO" id="GO:0005886">
    <property type="term" value="C:plasma membrane"/>
    <property type="evidence" value="ECO:0007669"/>
    <property type="project" value="UniProtKB-SubCell"/>
</dbReference>
<keyword evidence="5" id="KW-1003">Cell membrane</keyword>
<evidence type="ECO:0000256" key="8">
    <source>
        <dbReference type="ARBA" id="ARBA00022989"/>
    </source>
</evidence>
<dbReference type="InterPro" id="IPR035906">
    <property type="entry name" value="MetI-like_sf"/>
</dbReference>
<evidence type="ECO:0000313" key="14">
    <source>
        <dbReference type="Proteomes" id="UP000275394"/>
    </source>
</evidence>
<dbReference type="CDD" id="cd06261">
    <property type="entry name" value="TM_PBP2"/>
    <property type="match status" value="1"/>
</dbReference>
<keyword evidence="7 10" id="KW-0812">Transmembrane</keyword>
<comment type="function">
    <text evidence="1 11">Part of the binding-protein-dependent transport system for molybdenum; probably responsible for the translocation of the substrate across the membrane.</text>
</comment>
<keyword evidence="6 11" id="KW-0500">Molybdenum</keyword>
<evidence type="ECO:0000256" key="3">
    <source>
        <dbReference type="ARBA" id="ARBA00007069"/>
    </source>
</evidence>
<dbReference type="Pfam" id="PF00528">
    <property type="entry name" value="BPD_transp_1"/>
    <property type="match status" value="1"/>
</dbReference>
<keyword evidence="14" id="KW-1185">Reference proteome</keyword>
<dbReference type="InterPro" id="IPR000515">
    <property type="entry name" value="MetI-like"/>
</dbReference>
<keyword evidence="4 10" id="KW-0813">Transport</keyword>
<evidence type="ECO:0000256" key="6">
    <source>
        <dbReference type="ARBA" id="ARBA00022505"/>
    </source>
</evidence>
<evidence type="ECO:0000256" key="4">
    <source>
        <dbReference type="ARBA" id="ARBA00022448"/>
    </source>
</evidence>
<dbReference type="Proteomes" id="UP000275394">
    <property type="component" value="Unassembled WGS sequence"/>
</dbReference>
<organism evidence="13 14">
    <name type="scientific">Sinobacterium caligoides</name>
    <dbReference type="NCBI Taxonomy" id="933926"/>
    <lineage>
        <taxon>Bacteria</taxon>
        <taxon>Pseudomonadati</taxon>
        <taxon>Pseudomonadota</taxon>
        <taxon>Gammaproteobacteria</taxon>
        <taxon>Cellvibrionales</taxon>
        <taxon>Spongiibacteraceae</taxon>
        <taxon>Sinobacterium</taxon>
    </lineage>
</organism>
<evidence type="ECO:0000259" key="12">
    <source>
        <dbReference type="PROSITE" id="PS50928"/>
    </source>
</evidence>
<dbReference type="SUPFAM" id="SSF161098">
    <property type="entry name" value="MetI-like"/>
    <property type="match status" value="1"/>
</dbReference>